<keyword evidence="4" id="KW-0472">Membrane</keyword>
<dbReference type="GO" id="GO:0046930">
    <property type="term" value="C:pore complex"/>
    <property type="evidence" value="ECO:0007669"/>
    <property type="project" value="InterPro"/>
</dbReference>
<keyword evidence="4" id="KW-1053">Target membrane</keyword>
<reference evidence="6" key="2">
    <citation type="submission" date="2025-09" db="UniProtKB">
        <authorList>
            <consortium name="Ensembl"/>
        </authorList>
    </citation>
    <scope>IDENTIFICATION</scope>
</reference>
<dbReference type="Ensembl" id="ENSSORT00005003348.1">
    <property type="protein sequence ID" value="ENSSORP00005003250.1"/>
    <property type="gene ID" value="ENSSORG00005001982.1"/>
</dbReference>
<dbReference type="Proteomes" id="UP000472271">
    <property type="component" value="Unassembled WGS sequence"/>
</dbReference>
<keyword evidence="5" id="KW-0166">Nematocyst</keyword>
<organism evidence="6 7">
    <name type="scientific">Sphaeramia orbicularis</name>
    <name type="common">orbiculate cardinalfish</name>
    <dbReference type="NCBI Taxonomy" id="375764"/>
    <lineage>
        <taxon>Eukaryota</taxon>
        <taxon>Metazoa</taxon>
        <taxon>Chordata</taxon>
        <taxon>Craniata</taxon>
        <taxon>Vertebrata</taxon>
        <taxon>Euteleostomi</taxon>
        <taxon>Actinopterygii</taxon>
        <taxon>Neopterygii</taxon>
        <taxon>Teleostei</taxon>
        <taxon>Neoteleostei</taxon>
        <taxon>Acanthomorphata</taxon>
        <taxon>Gobiaria</taxon>
        <taxon>Kurtiformes</taxon>
        <taxon>Apogonoidei</taxon>
        <taxon>Apogonidae</taxon>
        <taxon>Apogoninae</taxon>
        <taxon>Sphaeramia</taxon>
    </lineage>
</organism>
<dbReference type="GO" id="GO:0015267">
    <property type="term" value="F:channel activity"/>
    <property type="evidence" value="ECO:0007669"/>
    <property type="project" value="InterPro"/>
</dbReference>
<evidence type="ECO:0000256" key="5">
    <source>
        <dbReference type="ARBA" id="ARBA00023331"/>
    </source>
</evidence>
<dbReference type="GO" id="GO:0046931">
    <property type="term" value="P:pore complex assembly"/>
    <property type="evidence" value="ECO:0007669"/>
    <property type="project" value="InterPro"/>
</dbReference>
<dbReference type="SUPFAM" id="SSF63724">
    <property type="entry name" value="Cytolysin/lectin"/>
    <property type="match status" value="1"/>
</dbReference>
<dbReference type="AlphaFoldDB" id="A0A672YF33"/>
<dbReference type="PANTHER" id="PTHR40388">
    <property type="entry name" value="BRYOPORIN"/>
    <property type="match status" value="1"/>
</dbReference>
<keyword evidence="7" id="KW-1185">Reference proteome</keyword>
<dbReference type="PANTHER" id="PTHR40388:SF1">
    <property type="entry name" value="BRYOPORIN"/>
    <property type="match status" value="1"/>
</dbReference>
<evidence type="ECO:0000256" key="2">
    <source>
        <dbReference type="ARBA" id="ARBA00004532"/>
    </source>
</evidence>
<dbReference type="GO" id="GO:0042151">
    <property type="term" value="C:nematocyst"/>
    <property type="evidence" value="ECO:0007669"/>
    <property type="project" value="UniProtKB-SubCell"/>
</dbReference>
<evidence type="ECO:0000256" key="3">
    <source>
        <dbReference type="ARBA" id="ARBA00022537"/>
    </source>
</evidence>
<evidence type="ECO:0000313" key="7">
    <source>
        <dbReference type="Proteomes" id="UP000472271"/>
    </source>
</evidence>
<protein>
    <submittedName>
        <fullName evidence="6">Uncharacterized protein</fullName>
    </submittedName>
</protein>
<dbReference type="GO" id="GO:0051715">
    <property type="term" value="P:cytolysis in another organism"/>
    <property type="evidence" value="ECO:0007669"/>
    <property type="project" value="InterPro"/>
</dbReference>
<proteinExistence type="predicted"/>
<dbReference type="InterPro" id="IPR050677">
    <property type="entry name" value="Actinoporin_PFT"/>
</dbReference>
<evidence type="ECO:0000313" key="6">
    <source>
        <dbReference type="Ensembl" id="ENSSORP00005003250.1"/>
    </source>
</evidence>
<dbReference type="Gene3D" id="2.60.270.20">
    <property type="entry name" value="Cytolysin/lectin"/>
    <property type="match status" value="1"/>
</dbReference>
<dbReference type="InterPro" id="IPR015926">
    <property type="entry name" value="Cytolysin/lectin"/>
</dbReference>
<keyword evidence="3" id="KW-1052">Target cell membrane</keyword>
<dbReference type="GO" id="GO:0006812">
    <property type="term" value="P:monoatomic cation transport"/>
    <property type="evidence" value="ECO:0007669"/>
    <property type="project" value="InterPro"/>
</dbReference>
<name>A0A672YF33_9TELE</name>
<comment type="subcellular location">
    <subcellularLocation>
        <location evidence="2">Nematocyst</location>
    </subcellularLocation>
    <subcellularLocation>
        <location evidence="1">Target cell membrane</location>
    </subcellularLocation>
</comment>
<dbReference type="InParanoid" id="A0A672YF33"/>
<accession>A0A672YF33</accession>
<evidence type="ECO:0000256" key="4">
    <source>
        <dbReference type="ARBA" id="ARBA00023298"/>
    </source>
</evidence>
<reference evidence="6" key="1">
    <citation type="submission" date="2025-08" db="UniProtKB">
        <authorList>
            <consortium name="Ensembl"/>
        </authorList>
    </citation>
    <scope>IDENTIFICATION</scope>
</reference>
<evidence type="ECO:0000256" key="1">
    <source>
        <dbReference type="ARBA" id="ARBA00004175"/>
    </source>
</evidence>
<sequence length="179" mass="19541">STIQLQSNTEVDLNSIAINLWTHHVCSCHINYEDCGHCSEPLTPVIVPSDTGGGVFVKNSWATSGSVGVITYDIKKEGSGETKRLAIMYSVPYSYVTSSNWFAVGIFDRFTPCNQQLFNKMYYDSGPFTRGKASDGEITYKSDGITLKATMSNEKPIAGSEEVNISASSFPLDYSCNST</sequence>
<dbReference type="InterPro" id="IPR009104">
    <property type="entry name" value="Anemon_actinoporin-like"/>
</dbReference>
<dbReference type="GO" id="GO:0044218">
    <property type="term" value="C:other organism cell membrane"/>
    <property type="evidence" value="ECO:0007669"/>
    <property type="project" value="UniProtKB-KW"/>
</dbReference>
<dbReference type="Pfam" id="PF06369">
    <property type="entry name" value="Anemone_cytotox"/>
    <property type="match status" value="1"/>
</dbReference>